<dbReference type="InterPro" id="IPR002187">
    <property type="entry name" value="N-reg_PII"/>
</dbReference>
<dbReference type="Proteomes" id="UP000295293">
    <property type="component" value="Unassembled WGS sequence"/>
</dbReference>
<dbReference type="PROSITE" id="PS51343">
    <property type="entry name" value="PII_GLNB_DOM"/>
    <property type="match status" value="1"/>
</dbReference>
<gene>
    <name evidence="1" type="ORF">DFR29_10424</name>
</gene>
<accession>A0A4V3DMR0</accession>
<dbReference type="Gene3D" id="3.30.70.120">
    <property type="match status" value="1"/>
</dbReference>
<dbReference type="SUPFAM" id="SSF54913">
    <property type="entry name" value="GlnB-like"/>
    <property type="match status" value="1"/>
</dbReference>
<dbReference type="InterPro" id="IPR015867">
    <property type="entry name" value="N-reg_PII/ATP_PRibTrfase_C"/>
</dbReference>
<name>A0A4V3DMR0_9GAMM</name>
<organism evidence="1 2">
    <name type="scientific">Tahibacter aquaticus</name>
    <dbReference type="NCBI Taxonomy" id="520092"/>
    <lineage>
        <taxon>Bacteria</taxon>
        <taxon>Pseudomonadati</taxon>
        <taxon>Pseudomonadota</taxon>
        <taxon>Gammaproteobacteria</taxon>
        <taxon>Lysobacterales</taxon>
        <taxon>Rhodanobacteraceae</taxon>
        <taxon>Tahibacter</taxon>
    </lineage>
</organism>
<dbReference type="AlphaFoldDB" id="A0A4V3DMR0"/>
<dbReference type="RefSeq" id="WP_133817972.1">
    <property type="nucleotide sequence ID" value="NZ_SNZH01000004.1"/>
</dbReference>
<dbReference type="GO" id="GO:0006808">
    <property type="term" value="P:regulation of nitrogen utilization"/>
    <property type="evidence" value="ECO:0007669"/>
    <property type="project" value="InterPro"/>
</dbReference>
<reference evidence="1 2" key="1">
    <citation type="submission" date="2019-03" db="EMBL/GenBank/DDBJ databases">
        <title>Genomic Encyclopedia of Type Strains, Phase IV (KMG-IV): sequencing the most valuable type-strain genomes for metagenomic binning, comparative biology and taxonomic classification.</title>
        <authorList>
            <person name="Goeker M."/>
        </authorList>
    </citation>
    <scope>NUCLEOTIDE SEQUENCE [LARGE SCALE GENOMIC DNA]</scope>
    <source>
        <strain evidence="1 2">DSM 21667</strain>
    </source>
</reference>
<dbReference type="OrthoDB" id="9802729at2"/>
<evidence type="ECO:0000313" key="1">
    <source>
        <dbReference type="EMBL" id="TDR45596.1"/>
    </source>
</evidence>
<sequence>MKAIFAYIARDSVAAVVDAVRSLRLRDVSVVEIRAALWPVVGDERFHLPQLGGASVADAKLEILCEDAELSAVVNAIHRVVHGRNLGNGSVYVLPVDVLRATVPGEPPPIAHVP</sequence>
<proteinExistence type="predicted"/>
<comment type="caution">
    <text evidence="1">The sequence shown here is derived from an EMBL/GenBank/DDBJ whole genome shotgun (WGS) entry which is preliminary data.</text>
</comment>
<evidence type="ECO:0000313" key="2">
    <source>
        <dbReference type="Proteomes" id="UP000295293"/>
    </source>
</evidence>
<keyword evidence="2" id="KW-1185">Reference proteome</keyword>
<dbReference type="GO" id="GO:0030234">
    <property type="term" value="F:enzyme regulator activity"/>
    <property type="evidence" value="ECO:0007669"/>
    <property type="project" value="InterPro"/>
</dbReference>
<dbReference type="EMBL" id="SNZH01000004">
    <property type="protein sequence ID" value="TDR45596.1"/>
    <property type="molecule type" value="Genomic_DNA"/>
</dbReference>
<protein>
    <submittedName>
        <fullName evidence="1">Nitrogen regulatory protein P-II family</fullName>
    </submittedName>
</protein>
<dbReference type="InterPro" id="IPR011322">
    <property type="entry name" value="N-reg_PII-like_a/b"/>
</dbReference>